<dbReference type="Pfam" id="PF14903">
    <property type="entry name" value="WG_beta_rep"/>
    <property type="match status" value="3"/>
</dbReference>
<name>A0A840U3E8_9BACT</name>
<dbReference type="AlphaFoldDB" id="A0A840U3E8"/>
<proteinExistence type="predicted"/>
<evidence type="ECO:0000256" key="2">
    <source>
        <dbReference type="SAM" id="SignalP"/>
    </source>
</evidence>
<organism evidence="3 4">
    <name type="scientific">Rhabdobacter roseus</name>
    <dbReference type="NCBI Taxonomy" id="1655419"/>
    <lineage>
        <taxon>Bacteria</taxon>
        <taxon>Pseudomonadati</taxon>
        <taxon>Bacteroidota</taxon>
        <taxon>Cytophagia</taxon>
        <taxon>Cytophagales</taxon>
        <taxon>Cytophagaceae</taxon>
        <taxon>Rhabdobacter</taxon>
    </lineage>
</organism>
<evidence type="ECO:0000256" key="1">
    <source>
        <dbReference type="SAM" id="Phobius"/>
    </source>
</evidence>
<sequence length="431" mass="50100">MRTFLPLILLWIFAHKYPVLAQANEKTDKPQWLKNYRDYYQQGEVYIVKITNDFCNTYQTYLLDKNGKALTPAYRDIGRFSNGLAEFVPFENSNGLLNVHGYINKRGEIVIPPIYYAASRFRDGMAWVIYKGEMQYGLKYLDTTGKEIYKVPVELFAHDFQIDKAIPSHACNYDCDEDLMWPKDGHLWTLYWVPSRYTEEEIKKSRGRYTLHYKGKFGFIDKRYFVRTPVVLDEIDPAGTFSGEGLERVRYGDRYGFVDQTTGEVVIPFLYESTHKPTLGLFWVKKDGKWGCINRRGETVIPFKYDAAAPFTNDNRASVAIAGRFGHIDTTGRQTTPLHYEFASYFNHGAALVRQNGKYRYLDTEGRPITDRKFTLAEPFEKEYATAEQYGLYYTVTPQGAVRFSGISYLWKGFLILVGLGLVVFWRKRVY</sequence>
<dbReference type="EMBL" id="JACHGF010000010">
    <property type="protein sequence ID" value="MBB5286640.1"/>
    <property type="molecule type" value="Genomic_DNA"/>
</dbReference>
<dbReference type="Proteomes" id="UP000557307">
    <property type="component" value="Unassembled WGS sequence"/>
</dbReference>
<accession>A0A840U3E8</accession>
<dbReference type="PANTHER" id="PTHR37841">
    <property type="entry name" value="GLR2918 PROTEIN"/>
    <property type="match status" value="1"/>
</dbReference>
<keyword evidence="1" id="KW-0472">Membrane</keyword>
<protein>
    <recommendedName>
        <fullName evidence="5">WG repeat-containing protein</fullName>
    </recommendedName>
</protein>
<comment type="caution">
    <text evidence="3">The sequence shown here is derived from an EMBL/GenBank/DDBJ whole genome shotgun (WGS) entry which is preliminary data.</text>
</comment>
<keyword evidence="4" id="KW-1185">Reference proteome</keyword>
<gene>
    <name evidence="3" type="ORF">HNQ92_004801</name>
</gene>
<dbReference type="RefSeq" id="WP_184177978.1">
    <property type="nucleotide sequence ID" value="NZ_JACHGF010000010.1"/>
</dbReference>
<evidence type="ECO:0000313" key="3">
    <source>
        <dbReference type="EMBL" id="MBB5286640.1"/>
    </source>
</evidence>
<dbReference type="InterPro" id="IPR032774">
    <property type="entry name" value="WG_beta_rep"/>
</dbReference>
<reference evidence="3 4" key="1">
    <citation type="submission" date="2020-08" db="EMBL/GenBank/DDBJ databases">
        <title>Genomic Encyclopedia of Type Strains, Phase IV (KMG-IV): sequencing the most valuable type-strain genomes for metagenomic binning, comparative biology and taxonomic classification.</title>
        <authorList>
            <person name="Goeker M."/>
        </authorList>
    </citation>
    <scope>NUCLEOTIDE SEQUENCE [LARGE SCALE GENOMIC DNA]</scope>
    <source>
        <strain evidence="3 4">DSM 105074</strain>
    </source>
</reference>
<dbReference type="PANTHER" id="PTHR37841:SF1">
    <property type="entry name" value="DUF3298 DOMAIN-CONTAINING PROTEIN"/>
    <property type="match status" value="1"/>
</dbReference>
<evidence type="ECO:0000313" key="4">
    <source>
        <dbReference type="Proteomes" id="UP000557307"/>
    </source>
</evidence>
<feature type="transmembrane region" description="Helical" evidence="1">
    <location>
        <begin position="409"/>
        <end position="426"/>
    </location>
</feature>
<keyword evidence="1" id="KW-0812">Transmembrane</keyword>
<dbReference type="SUPFAM" id="SSF69360">
    <property type="entry name" value="Cell wall binding repeat"/>
    <property type="match status" value="1"/>
</dbReference>
<keyword evidence="2" id="KW-0732">Signal</keyword>
<keyword evidence="1" id="KW-1133">Transmembrane helix</keyword>
<feature type="chain" id="PRO_5032565548" description="WG repeat-containing protein" evidence="2">
    <location>
        <begin position="22"/>
        <end position="431"/>
    </location>
</feature>
<evidence type="ECO:0008006" key="5">
    <source>
        <dbReference type="Google" id="ProtNLM"/>
    </source>
</evidence>
<feature type="signal peptide" evidence="2">
    <location>
        <begin position="1"/>
        <end position="21"/>
    </location>
</feature>